<feature type="non-terminal residue" evidence="4">
    <location>
        <position position="284"/>
    </location>
</feature>
<keyword evidence="2" id="KW-1133">Transmembrane helix</keyword>
<sequence>MTAGVSESTAPTDEAPARRWHDLDALRGFAMLLGIGLHAALAFFPLFWPVQDRHASFDGPFDEFVVAVHGFRMPLFFLLSGFFTTMLWRRRGLGALVWHRVRRIGLPLALGMITVVPAIDWVSEQAFEPARGDSSWEVSAALEAGSRGDIWTPIVLNQPDGVDQAIQAGADVNTRGDDNWTPLHLAAVMDQPATVYKLLAAGADPEPLTIKGETPLALAVWAGSADSADLLVAYGAADLRDSKEPQWDDLSWFGAGANTKAGEPERNSAEDDIGLESWVDSFHH</sequence>
<dbReference type="SUPFAM" id="SSF48403">
    <property type="entry name" value="Ankyrin repeat"/>
    <property type="match status" value="1"/>
</dbReference>
<dbReference type="InterPro" id="IPR002110">
    <property type="entry name" value="Ankyrin_rpt"/>
</dbReference>
<dbReference type="Pfam" id="PF12796">
    <property type="entry name" value="Ank_2"/>
    <property type="match status" value="1"/>
</dbReference>
<dbReference type="InterPro" id="IPR050623">
    <property type="entry name" value="Glucan_succinyl_AcylTrfase"/>
</dbReference>
<feature type="transmembrane region" description="Helical" evidence="2">
    <location>
        <begin position="28"/>
        <end position="48"/>
    </location>
</feature>
<evidence type="ECO:0000256" key="2">
    <source>
        <dbReference type="SAM" id="Phobius"/>
    </source>
</evidence>
<dbReference type="PROSITE" id="PS50297">
    <property type="entry name" value="ANK_REP_REGION"/>
    <property type="match status" value="2"/>
</dbReference>
<feature type="transmembrane region" description="Helical" evidence="2">
    <location>
        <begin position="104"/>
        <end position="122"/>
    </location>
</feature>
<dbReference type="Pfam" id="PF01757">
    <property type="entry name" value="Acyl_transf_3"/>
    <property type="match status" value="1"/>
</dbReference>
<feature type="domain" description="Acyltransferase 3" evidence="3">
    <location>
        <begin position="21"/>
        <end position="137"/>
    </location>
</feature>
<dbReference type="GO" id="GO:0016747">
    <property type="term" value="F:acyltransferase activity, transferring groups other than amino-acyl groups"/>
    <property type="evidence" value="ECO:0007669"/>
    <property type="project" value="InterPro"/>
</dbReference>
<dbReference type="PROSITE" id="PS50088">
    <property type="entry name" value="ANK_REPEAT"/>
    <property type="match status" value="2"/>
</dbReference>
<organism evidence="4">
    <name type="scientific">marine metagenome</name>
    <dbReference type="NCBI Taxonomy" id="408172"/>
    <lineage>
        <taxon>unclassified sequences</taxon>
        <taxon>metagenomes</taxon>
        <taxon>ecological metagenomes</taxon>
    </lineage>
</organism>
<protein>
    <recommendedName>
        <fullName evidence="3">Acyltransferase 3 domain-containing protein</fullName>
    </recommendedName>
</protein>
<dbReference type="PANTHER" id="PTHR36927:SF1">
    <property type="entry name" value="MDO-LIKE PROTEIN"/>
    <property type="match status" value="1"/>
</dbReference>
<keyword evidence="2" id="KW-0812">Transmembrane</keyword>
<dbReference type="InterPro" id="IPR002656">
    <property type="entry name" value="Acyl_transf_3_dom"/>
</dbReference>
<keyword evidence="2" id="KW-0472">Membrane</keyword>
<dbReference type="EMBL" id="UINC01052305">
    <property type="protein sequence ID" value="SVB67483.1"/>
    <property type="molecule type" value="Genomic_DNA"/>
</dbReference>
<evidence type="ECO:0000313" key="4">
    <source>
        <dbReference type="EMBL" id="SVB67483.1"/>
    </source>
</evidence>
<proteinExistence type="predicted"/>
<gene>
    <name evidence="4" type="ORF">METZ01_LOCUS220337</name>
</gene>
<name>A0A382FYX8_9ZZZZ</name>
<dbReference type="SMART" id="SM00248">
    <property type="entry name" value="ANK"/>
    <property type="match status" value="2"/>
</dbReference>
<feature type="region of interest" description="Disordered" evidence="1">
    <location>
        <begin position="256"/>
        <end position="284"/>
    </location>
</feature>
<dbReference type="AlphaFoldDB" id="A0A382FYX8"/>
<dbReference type="PANTHER" id="PTHR36927">
    <property type="entry name" value="BLR4337 PROTEIN"/>
    <property type="match status" value="1"/>
</dbReference>
<feature type="transmembrane region" description="Helical" evidence="2">
    <location>
        <begin position="64"/>
        <end position="83"/>
    </location>
</feature>
<dbReference type="InterPro" id="IPR036770">
    <property type="entry name" value="Ankyrin_rpt-contain_sf"/>
</dbReference>
<dbReference type="Gene3D" id="1.25.40.20">
    <property type="entry name" value="Ankyrin repeat-containing domain"/>
    <property type="match status" value="1"/>
</dbReference>
<accession>A0A382FYX8</accession>
<reference evidence="4" key="1">
    <citation type="submission" date="2018-05" db="EMBL/GenBank/DDBJ databases">
        <authorList>
            <person name="Lanie J.A."/>
            <person name="Ng W.-L."/>
            <person name="Kazmierczak K.M."/>
            <person name="Andrzejewski T.M."/>
            <person name="Davidsen T.M."/>
            <person name="Wayne K.J."/>
            <person name="Tettelin H."/>
            <person name="Glass J.I."/>
            <person name="Rusch D."/>
            <person name="Podicherti R."/>
            <person name="Tsui H.-C.T."/>
            <person name="Winkler M.E."/>
        </authorList>
    </citation>
    <scope>NUCLEOTIDE SEQUENCE</scope>
</reference>
<evidence type="ECO:0000256" key="1">
    <source>
        <dbReference type="SAM" id="MobiDB-lite"/>
    </source>
</evidence>
<evidence type="ECO:0000259" key="3">
    <source>
        <dbReference type="Pfam" id="PF01757"/>
    </source>
</evidence>